<feature type="compositionally biased region" description="Basic and acidic residues" evidence="1">
    <location>
        <begin position="1"/>
        <end position="12"/>
    </location>
</feature>
<dbReference type="Pfam" id="PF14111">
    <property type="entry name" value="DUF4283"/>
    <property type="match status" value="1"/>
</dbReference>
<gene>
    <name evidence="3" type="ORF">Cgig2_026673</name>
</gene>
<feature type="compositionally biased region" description="Polar residues" evidence="1">
    <location>
        <begin position="117"/>
        <end position="128"/>
    </location>
</feature>
<organism evidence="3 4">
    <name type="scientific">Carnegiea gigantea</name>
    <dbReference type="NCBI Taxonomy" id="171969"/>
    <lineage>
        <taxon>Eukaryota</taxon>
        <taxon>Viridiplantae</taxon>
        <taxon>Streptophyta</taxon>
        <taxon>Embryophyta</taxon>
        <taxon>Tracheophyta</taxon>
        <taxon>Spermatophyta</taxon>
        <taxon>Magnoliopsida</taxon>
        <taxon>eudicotyledons</taxon>
        <taxon>Gunneridae</taxon>
        <taxon>Pentapetalae</taxon>
        <taxon>Caryophyllales</taxon>
        <taxon>Cactineae</taxon>
        <taxon>Cactaceae</taxon>
        <taxon>Cactoideae</taxon>
        <taxon>Echinocereeae</taxon>
        <taxon>Carnegiea</taxon>
    </lineage>
</organism>
<dbReference type="AlphaFoldDB" id="A0A9Q1Q9H0"/>
<dbReference type="OrthoDB" id="985965at2759"/>
<reference evidence="3" key="1">
    <citation type="submission" date="2022-04" db="EMBL/GenBank/DDBJ databases">
        <title>Carnegiea gigantea Genome sequencing and assembly v2.</title>
        <authorList>
            <person name="Copetti D."/>
            <person name="Sanderson M.J."/>
            <person name="Burquez A."/>
            <person name="Wojciechowski M.F."/>
        </authorList>
    </citation>
    <scope>NUCLEOTIDE SEQUENCE</scope>
    <source>
        <strain evidence="3">SGP5-SGP5p</strain>
        <tissue evidence="3">Aerial part</tissue>
    </source>
</reference>
<dbReference type="Proteomes" id="UP001153076">
    <property type="component" value="Unassembled WGS sequence"/>
</dbReference>
<evidence type="ECO:0000256" key="1">
    <source>
        <dbReference type="SAM" id="MobiDB-lite"/>
    </source>
</evidence>
<comment type="caution">
    <text evidence="3">The sequence shown here is derived from an EMBL/GenBank/DDBJ whole genome shotgun (WGS) entry which is preliminary data.</text>
</comment>
<evidence type="ECO:0000313" key="4">
    <source>
        <dbReference type="Proteomes" id="UP001153076"/>
    </source>
</evidence>
<evidence type="ECO:0000313" key="3">
    <source>
        <dbReference type="EMBL" id="KAJ8433409.1"/>
    </source>
</evidence>
<dbReference type="EMBL" id="JAKOGI010000542">
    <property type="protein sequence ID" value="KAJ8433409.1"/>
    <property type="molecule type" value="Genomic_DNA"/>
</dbReference>
<proteinExistence type="predicted"/>
<feature type="region of interest" description="Disordered" evidence="1">
    <location>
        <begin position="1"/>
        <end position="33"/>
    </location>
</feature>
<name>A0A9Q1Q9H0_9CARY</name>
<feature type="compositionally biased region" description="Low complexity" evidence="1">
    <location>
        <begin position="154"/>
        <end position="165"/>
    </location>
</feature>
<feature type="domain" description="DUF4283" evidence="2">
    <location>
        <begin position="47"/>
        <end position="92"/>
    </location>
</feature>
<evidence type="ECO:0000259" key="2">
    <source>
        <dbReference type="Pfam" id="PF14111"/>
    </source>
</evidence>
<sequence length="171" mass="19767">MDDDERERHPSTEETDQLSRSKKKMKRSINGGELHDDAIVDTEMEDPAKWALKGDFSLIDIGCDYYVTRFTNPEDYTYVMTQGPWMLSDNFLQGHKEEVCPTSQHSHEEPSKLHEAQNAQQESTTQSKNPEEVTTYGRWMMVKKPARRKNARSQGQTGRNTTTQQEPNRTV</sequence>
<feature type="compositionally biased region" description="Basic and acidic residues" evidence="1">
    <location>
        <begin position="98"/>
        <end position="115"/>
    </location>
</feature>
<accession>A0A9Q1Q9H0</accession>
<dbReference type="InterPro" id="IPR025558">
    <property type="entry name" value="DUF4283"/>
</dbReference>
<feature type="region of interest" description="Disordered" evidence="1">
    <location>
        <begin position="98"/>
        <end position="171"/>
    </location>
</feature>
<protein>
    <recommendedName>
        <fullName evidence="2">DUF4283 domain-containing protein</fullName>
    </recommendedName>
</protein>
<keyword evidence="4" id="KW-1185">Reference proteome</keyword>